<protein>
    <recommendedName>
        <fullName evidence="1">Stage 0 sporulation protein A homolog</fullName>
    </recommendedName>
</protein>
<evidence type="ECO:0000256" key="2">
    <source>
        <dbReference type="ARBA" id="ARBA00022553"/>
    </source>
</evidence>
<dbReference type="Gene3D" id="3.40.50.2300">
    <property type="match status" value="1"/>
</dbReference>
<dbReference type="Proteomes" id="UP000746471">
    <property type="component" value="Unassembled WGS sequence"/>
</dbReference>
<dbReference type="EMBL" id="JAHBCL010000024">
    <property type="protein sequence ID" value="MBS7527752.1"/>
    <property type="molecule type" value="Genomic_DNA"/>
</dbReference>
<organism evidence="6 7">
    <name type="scientific">Fusibacter paucivorans</name>
    <dbReference type="NCBI Taxonomy" id="76009"/>
    <lineage>
        <taxon>Bacteria</taxon>
        <taxon>Bacillati</taxon>
        <taxon>Bacillota</taxon>
        <taxon>Clostridia</taxon>
        <taxon>Eubacteriales</taxon>
        <taxon>Eubacteriales Family XII. Incertae Sedis</taxon>
        <taxon>Fusibacter</taxon>
    </lineage>
</organism>
<comment type="caution">
    <text evidence="6">The sequence shown here is derived from an EMBL/GenBank/DDBJ whole genome shotgun (WGS) entry which is preliminary data.</text>
</comment>
<dbReference type="PROSITE" id="PS50110">
    <property type="entry name" value="RESPONSE_REGULATORY"/>
    <property type="match status" value="1"/>
</dbReference>
<feature type="modified residue" description="4-aspartylphosphate" evidence="4">
    <location>
        <position position="57"/>
    </location>
</feature>
<dbReference type="PANTHER" id="PTHR44591">
    <property type="entry name" value="STRESS RESPONSE REGULATOR PROTEIN 1"/>
    <property type="match status" value="1"/>
</dbReference>
<accession>A0ABS5PSA5</accession>
<dbReference type="RefSeq" id="WP_213237609.1">
    <property type="nucleotide sequence ID" value="NZ_JAHBCL010000024.1"/>
</dbReference>
<dbReference type="PANTHER" id="PTHR44591:SF19">
    <property type="entry name" value="TWO-COMPONENT RESPONSE REGULATOR-RELATED"/>
    <property type="match status" value="1"/>
</dbReference>
<dbReference type="CDD" id="cd17569">
    <property type="entry name" value="REC_HupR-like"/>
    <property type="match status" value="1"/>
</dbReference>
<name>A0ABS5PSA5_9FIRM</name>
<dbReference type="InterPro" id="IPR050595">
    <property type="entry name" value="Bact_response_regulator"/>
</dbReference>
<evidence type="ECO:0000313" key="6">
    <source>
        <dbReference type="EMBL" id="MBS7527752.1"/>
    </source>
</evidence>
<dbReference type="SMART" id="SM00448">
    <property type="entry name" value="REC"/>
    <property type="match status" value="1"/>
</dbReference>
<reference evidence="6 7" key="1">
    <citation type="submission" date="2021-05" db="EMBL/GenBank/DDBJ databases">
        <title>Fusibacter ferrireducens sp. nov., an anaerobic, sulfur- and Fe-reducing bacterium isolated from the mangrove sediment.</title>
        <authorList>
            <person name="Qiu D."/>
        </authorList>
    </citation>
    <scope>NUCLEOTIDE SEQUENCE [LARGE SCALE GENOMIC DNA]</scope>
    <source>
        <strain evidence="6 7">DSM 12116</strain>
    </source>
</reference>
<evidence type="ECO:0000256" key="4">
    <source>
        <dbReference type="PROSITE-ProRule" id="PRU00169"/>
    </source>
</evidence>
<comment type="function">
    <text evidence="3">May play the central regulatory role in sporulation. It may be an element of the effector pathway responsible for the activation of sporulation genes in response to nutritional stress. Spo0A may act in concert with spo0H (a sigma factor) to control the expression of some genes that are critical to the sporulation process.</text>
</comment>
<feature type="domain" description="Response regulatory" evidence="5">
    <location>
        <begin position="8"/>
        <end position="123"/>
    </location>
</feature>
<dbReference type="SUPFAM" id="SSF52172">
    <property type="entry name" value="CheY-like"/>
    <property type="match status" value="1"/>
</dbReference>
<evidence type="ECO:0000259" key="5">
    <source>
        <dbReference type="PROSITE" id="PS50110"/>
    </source>
</evidence>
<dbReference type="InterPro" id="IPR011006">
    <property type="entry name" value="CheY-like_superfamily"/>
</dbReference>
<dbReference type="InterPro" id="IPR001789">
    <property type="entry name" value="Sig_transdc_resp-reg_receiver"/>
</dbReference>
<keyword evidence="2 4" id="KW-0597">Phosphoprotein</keyword>
<gene>
    <name evidence="6" type="ORF">KHM83_13795</name>
</gene>
<sequence>MSDLKQHKVLIVDDEVEILKALNRGLYREPYEKIFVDSGAKALEVFASHEISVIITDMRMPGMNGLELLEMIADISPNTVKIVLTGYTKLPQILATVNNVDVFKFLTKPWNLESEVKVYIREAIDLYDNNKEISGLLNSEEKKKNIYQKLLTDGYEKVDHFMNLYEKLVKVINYHHLITVEELRSTKKLMSAEMIIEKLDESIRHLSVRMNFINRVFDFSKYALKTFTLSDIANIIEKQIDYKIHVETETLSPEVVYHDNLKQLMGILAEILDFPLLNRLAIEKILLKEEAREAEYILFFKMISQTDYQMIKALKENHQFVKMVIQSVGGIVDYEIVDEKLFITVAYRMKIKGSAEADPS</sequence>
<proteinExistence type="predicted"/>
<dbReference type="Pfam" id="PF00072">
    <property type="entry name" value="Response_reg"/>
    <property type="match status" value="1"/>
</dbReference>
<evidence type="ECO:0000313" key="7">
    <source>
        <dbReference type="Proteomes" id="UP000746471"/>
    </source>
</evidence>
<evidence type="ECO:0000256" key="3">
    <source>
        <dbReference type="ARBA" id="ARBA00024867"/>
    </source>
</evidence>
<keyword evidence="7" id="KW-1185">Reference proteome</keyword>
<evidence type="ECO:0000256" key="1">
    <source>
        <dbReference type="ARBA" id="ARBA00018672"/>
    </source>
</evidence>